<name>A0ABS3Q2C6_9GAMM</name>
<organism evidence="1 2">
    <name type="scientific">Thiomicrorhabdus marina</name>
    <dbReference type="NCBI Taxonomy" id="2818442"/>
    <lineage>
        <taxon>Bacteria</taxon>
        <taxon>Pseudomonadati</taxon>
        <taxon>Pseudomonadota</taxon>
        <taxon>Gammaproteobacteria</taxon>
        <taxon>Thiotrichales</taxon>
        <taxon>Piscirickettsiaceae</taxon>
        <taxon>Thiomicrorhabdus</taxon>
    </lineage>
</organism>
<dbReference type="Proteomes" id="UP000664835">
    <property type="component" value="Unassembled WGS sequence"/>
</dbReference>
<evidence type="ECO:0000313" key="1">
    <source>
        <dbReference type="EMBL" id="MBO1926313.1"/>
    </source>
</evidence>
<evidence type="ECO:0000313" key="2">
    <source>
        <dbReference type="Proteomes" id="UP000664835"/>
    </source>
</evidence>
<evidence type="ECO:0008006" key="3">
    <source>
        <dbReference type="Google" id="ProtNLM"/>
    </source>
</evidence>
<gene>
    <name evidence="1" type="ORF">J3998_01880</name>
</gene>
<keyword evidence="2" id="KW-1185">Reference proteome</keyword>
<dbReference type="RefSeq" id="WP_208147071.1">
    <property type="nucleotide sequence ID" value="NZ_JAGETV010000002.1"/>
</dbReference>
<sequence length="172" mass="19691">MAFSNAVTEGHLNFRFSRADDCATKYDDWFFYRKQFNGAFGGTKAVDIVFIDTCQTWLIEVKDYRNNPRTKTIDLGEEIALKVRDTLNGLIAAKHNATDADEKRFARKALAKHQFRVVLHLEQPRKKSKLFPKAIDVSKVQLKLKQWLKALDAHPNVVDKGSLKAAMPWIVV</sequence>
<accession>A0ABS3Q2C6</accession>
<dbReference type="EMBL" id="JAGETV010000002">
    <property type="protein sequence ID" value="MBO1926313.1"/>
    <property type="molecule type" value="Genomic_DNA"/>
</dbReference>
<protein>
    <recommendedName>
        <fullName evidence="3">Cysteinyl-tRNA synthetase</fullName>
    </recommendedName>
</protein>
<reference evidence="1 2" key="1">
    <citation type="submission" date="2021-03" db="EMBL/GenBank/DDBJ databases">
        <title>Thiomicrorhabdus sp.nov.,novel sulfur-oxidizing bacteria isolated from coastal sediment.</title>
        <authorList>
            <person name="Liu X."/>
        </authorList>
    </citation>
    <scope>NUCLEOTIDE SEQUENCE [LARGE SCALE GENOMIC DNA]</scope>
    <source>
        <strain evidence="1 2">6S2-11</strain>
    </source>
</reference>
<proteinExistence type="predicted"/>
<comment type="caution">
    <text evidence="1">The sequence shown here is derived from an EMBL/GenBank/DDBJ whole genome shotgun (WGS) entry which is preliminary data.</text>
</comment>